<keyword evidence="2" id="KW-1185">Reference proteome</keyword>
<evidence type="ECO:0000313" key="1">
    <source>
        <dbReference type="EMBL" id="GFY08712.1"/>
    </source>
</evidence>
<dbReference type="AlphaFoldDB" id="A0A8X6SGC8"/>
<protein>
    <submittedName>
        <fullName evidence="1">Uncharacterized protein</fullName>
    </submittedName>
</protein>
<dbReference type="Proteomes" id="UP000887159">
    <property type="component" value="Unassembled WGS sequence"/>
</dbReference>
<dbReference type="EMBL" id="BMAU01021283">
    <property type="protein sequence ID" value="GFY08712.1"/>
    <property type="molecule type" value="Genomic_DNA"/>
</dbReference>
<organism evidence="1 2">
    <name type="scientific">Trichonephila clavipes</name>
    <name type="common">Golden silk orbweaver</name>
    <name type="synonym">Nephila clavipes</name>
    <dbReference type="NCBI Taxonomy" id="2585209"/>
    <lineage>
        <taxon>Eukaryota</taxon>
        <taxon>Metazoa</taxon>
        <taxon>Ecdysozoa</taxon>
        <taxon>Arthropoda</taxon>
        <taxon>Chelicerata</taxon>
        <taxon>Arachnida</taxon>
        <taxon>Araneae</taxon>
        <taxon>Araneomorphae</taxon>
        <taxon>Entelegynae</taxon>
        <taxon>Araneoidea</taxon>
        <taxon>Nephilidae</taxon>
        <taxon>Trichonephila</taxon>
    </lineage>
</organism>
<name>A0A8X6SGC8_TRICX</name>
<accession>A0A8X6SGC8</accession>
<reference evidence="1" key="1">
    <citation type="submission" date="2020-08" db="EMBL/GenBank/DDBJ databases">
        <title>Multicomponent nature underlies the extraordinary mechanical properties of spider dragline silk.</title>
        <authorList>
            <person name="Kono N."/>
            <person name="Nakamura H."/>
            <person name="Mori M."/>
            <person name="Yoshida Y."/>
            <person name="Ohtoshi R."/>
            <person name="Malay A.D."/>
            <person name="Moran D.A.P."/>
            <person name="Tomita M."/>
            <person name="Numata K."/>
            <person name="Arakawa K."/>
        </authorList>
    </citation>
    <scope>NUCLEOTIDE SEQUENCE</scope>
</reference>
<gene>
    <name evidence="1" type="ORF">TNCV_5006251</name>
</gene>
<evidence type="ECO:0000313" key="2">
    <source>
        <dbReference type="Proteomes" id="UP000887159"/>
    </source>
</evidence>
<sequence length="117" mass="13886">MNCGHDSRTMNVARHIDVFTRFMKGPVRTTMHMGFYSQQCSPSLSQYLQTVPGKKRAGCKLNIHHSYHISILQTSSNSHDQTRFERKEIRRCFWHAIKRDESFKLHLKRRHLAKFQV</sequence>
<comment type="caution">
    <text evidence="1">The sequence shown here is derived from an EMBL/GenBank/DDBJ whole genome shotgun (WGS) entry which is preliminary data.</text>
</comment>
<proteinExistence type="predicted"/>